<sequence length="1270" mass="145576">MRISFALLTFLSLIVIVLCSGEERVLRTTRATIKDDEGNHFENKSGSEKGILQKFLSFKNKVAHFFARLAKLIKGALTGDEKAVDSVKNMLRPNIPNWRQHLKKYVTNFGRDLKTSSTYRFILAVAVNVGLLLAFYIFLFFKLVISSMSQKKQENNGYNNENYHSFHEASPIIPRAQDFQRPINRTSCLSLDGSFTSPPMNNIDEPQQPVHFKQLKLPDLNVVSPTFANIAKSQRQFSTCRSSKLFSRSSFGYRFVLLGRKFSSVQQSSTMSSGKNIVVRRVDNIVKSAQDNREYRGLELKNGLKVLLVSDPETDKSAAALDVNVGHLMDPWELPGLAHFCEHMLFLGTEKYPSENEYSKFISANAGSTNAYTASDHTNYHFDVKPDQLPGALDRFVQFFLSPQFTESATEREVCAVDSEHSNNLNNDGWRMLQVDRSLSKKGHDYGKFGTGNKKTLLEDARAKGIEPREALLRFHKKWYSSNIMTLCVVGKESLDDLQSYLGDLEFESIENKNVERVAWNESPYGPEQLGKRIEVVPVKDTRTLQVVFPIPDYNADYKSQPSHYISHLLGHEGPGSLLSELKRRGWVSSLYAGGHTHARGFGVFEVTVDLSQEGLEHTEDIVALVFNYIGMVRKEGVKQWIFEELRDISDITFRFKDKVTPMSTAKNVSSKLQYTPFEDVLSVGNLVTEFNQDKINEILSLMTPENMIYRVVSKTFEGREGNTFEPVYGTEIRVAEISQENIQRFDDALKSRHPNMHLPEKNEYIPTKFDLKPRVDIKSEHPQLIHEDGWSRIWFKQDDEYKMPKAETKIALTTPIVAYDPRRSLLSSLWLWCLNDTLTEETYNADLAGLRSHVESGPFGVQIRVCGYDEKQSLFMKHLIQRAITFKIDPTRFNVLFDSLRRALQNFAHSQPYSLSQHYAQMLLGDKIWSKEQLLAVCNDITLEEVESFPQDMFKAFHMELLVHGNATKEEALTLGSEISQILRGATPVTRPLFWNEFTPRREYALENGDQYIYRHFQSTHDVSCVEVLYQVGVQNTRDIAIVSLLEQILREPAFNQLRTNEQLGYIVWVGTRLSAGTLSLSVIVQGPKGPDHVLERIEAFLNKAKTDLLEMPQEEFDQQVNGMITRLLEKPKTLSSRFKRFWNEIECRQYHFSRREDEVEYLKNVKKEELLALFDRKFLKTSPELKKLAVFVHGKNENKEQVSEILRVKAAAGDAREKEISNLEELRQTLSLYGRPKAKLDLLPIGLDPLEQPQERSVLKDEKPKSKY</sequence>
<dbReference type="GO" id="GO:0004222">
    <property type="term" value="F:metalloendopeptidase activity"/>
    <property type="evidence" value="ECO:0007669"/>
    <property type="project" value="UniProtKB-EC"/>
</dbReference>
<feature type="chain" id="PRO_5035824766" description="Insulin-degrading enzyme" evidence="13">
    <location>
        <begin position="22"/>
        <end position="1270"/>
    </location>
</feature>
<dbReference type="PROSITE" id="PS00143">
    <property type="entry name" value="INSULINASE"/>
    <property type="match status" value="1"/>
</dbReference>
<evidence type="ECO:0000259" key="15">
    <source>
        <dbReference type="Pfam" id="PF05193"/>
    </source>
</evidence>
<feature type="signal peptide" evidence="13">
    <location>
        <begin position="1"/>
        <end position="21"/>
    </location>
</feature>
<keyword evidence="12" id="KW-0472">Membrane</keyword>
<dbReference type="InterPro" id="IPR001431">
    <property type="entry name" value="Pept_M16_Zn_BS"/>
</dbReference>
<dbReference type="Pfam" id="PF00675">
    <property type="entry name" value="Peptidase_M16"/>
    <property type="match status" value="1"/>
</dbReference>
<evidence type="ECO:0000256" key="13">
    <source>
        <dbReference type="SAM" id="SignalP"/>
    </source>
</evidence>
<dbReference type="FunFam" id="3.30.830.10:FF:000005">
    <property type="entry name" value="nardilysin isoform X1"/>
    <property type="match status" value="1"/>
</dbReference>
<accession>A0A8S1HDP0</accession>
<dbReference type="FunFam" id="3.30.830.10:FF:000003">
    <property type="entry name" value="Insulin-degrading enzyme"/>
    <property type="match status" value="1"/>
</dbReference>
<dbReference type="InterPro" id="IPR011765">
    <property type="entry name" value="Pept_M16_N"/>
</dbReference>
<reference evidence="18" key="1">
    <citation type="submission" date="2020-10" db="EMBL/GenBank/DDBJ databases">
        <authorList>
            <person name="Kikuchi T."/>
        </authorList>
    </citation>
    <scope>NUCLEOTIDE SEQUENCE</scope>
    <source>
        <strain evidence="18">NKZ352</strain>
    </source>
</reference>
<comment type="similarity">
    <text evidence="1">Belongs to the peptidase M16 family.</text>
</comment>
<organism evidence="18 19">
    <name type="scientific">Caenorhabditis auriculariae</name>
    <dbReference type="NCBI Taxonomy" id="2777116"/>
    <lineage>
        <taxon>Eukaryota</taxon>
        <taxon>Metazoa</taxon>
        <taxon>Ecdysozoa</taxon>
        <taxon>Nematoda</taxon>
        <taxon>Chromadorea</taxon>
        <taxon>Rhabditida</taxon>
        <taxon>Rhabditina</taxon>
        <taxon>Rhabditomorpha</taxon>
        <taxon>Rhabditoidea</taxon>
        <taxon>Rhabditidae</taxon>
        <taxon>Peloderinae</taxon>
        <taxon>Caenorhabditis</taxon>
    </lineage>
</organism>
<dbReference type="GO" id="GO:0046872">
    <property type="term" value="F:metal ion binding"/>
    <property type="evidence" value="ECO:0007669"/>
    <property type="project" value="UniProtKB-KW"/>
</dbReference>
<dbReference type="GO" id="GO:0051603">
    <property type="term" value="P:proteolysis involved in protein catabolic process"/>
    <property type="evidence" value="ECO:0007669"/>
    <property type="project" value="TreeGrafter"/>
</dbReference>
<evidence type="ECO:0000256" key="9">
    <source>
        <dbReference type="ARBA" id="ARBA00070422"/>
    </source>
</evidence>
<comment type="catalytic activity">
    <reaction evidence="7">
        <text>Degradation of insulin, glucagon and other polypeptides. No action on proteins.</text>
        <dbReference type="EC" id="3.4.24.56"/>
    </reaction>
</comment>
<dbReference type="InterPro" id="IPR054734">
    <property type="entry name" value="PqqF-like_C_4"/>
</dbReference>
<dbReference type="InterPro" id="IPR007863">
    <property type="entry name" value="Peptidase_M16_C"/>
</dbReference>
<feature type="domain" description="Coenzyme PQQ synthesis protein F-like C-terminal lobe" evidence="17">
    <location>
        <begin position="1046"/>
        <end position="1144"/>
    </location>
</feature>
<dbReference type="Gene3D" id="3.30.830.10">
    <property type="entry name" value="Metalloenzyme, LuxS/M16 peptidase-like"/>
    <property type="match status" value="4"/>
</dbReference>
<keyword evidence="19" id="KW-1185">Reference proteome</keyword>
<evidence type="ECO:0000256" key="6">
    <source>
        <dbReference type="ARBA" id="ARBA00023049"/>
    </source>
</evidence>
<feature type="domain" description="Peptidase M16 middle/third" evidence="16">
    <location>
        <begin position="654"/>
        <end position="937"/>
    </location>
</feature>
<dbReference type="PANTHER" id="PTHR43690:SF18">
    <property type="entry name" value="INSULIN-DEGRADING ENZYME-RELATED"/>
    <property type="match status" value="1"/>
</dbReference>
<keyword evidence="5" id="KW-0862">Zinc</keyword>
<evidence type="ECO:0000256" key="11">
    <source>
        <dbReference type="ARBA" id="ARBA00080349"/>
    </source>
</evidence>
<feature type="domain" description="Peptidase M16 N-terminal" evidence="14">
    <location>
        <begin position="305"/>
        <end position="441"/>
    </location>
</feature>
<dbReference type="FunFam" id="3.30.830.10:FF:000004">
    <property type="entry name" value="Putative insulin-degrading enzyme"/>
    <property type="match status" value="1"/>
</dbReference>
<evidence type="ECO:0000256" key="3">
    <source>
        <dbReference type="ARBA" id="ARBA00022723"/>
    </source>
</evidence>
<dbReference type="InterPro" id="IPR050626">
    <property type="entry name" value="Peptidase_M16"/>
</dbReference>
<keyword evidence="3" id="KW-0479">Metal-binding</keyword>
<name>A0A8S1HDP0_9PELO</name>
<evidence type="ECO:0000313" key="18">
    <source>
        <dbReference type="EMBL" id="CAD6193834.1"/>
    </source>
</evidence>
<keyword evidence="12" id="KW-0812">Transmembrane</keyword>
<dbReference type="Pfam" id="PF22456">
    <property type="entry name" value="PqqF-like_C_4"/>
    <property type="match status" value="1"/>
</dbReference>
<evidence type="ECO:0000256" key="4">
    <source>
        <dbReference type="ARBA" id="ARBA00022801"/>
    </source>
</evidence>
<dbReference type="Pfam" id="PF16187">
    <property type="entry name" value="Peptidase_M16_M"/>
    <property type="match status" value="1"/>
</dbReference>
<dbReference type="GO" id="GO:0005829">
    <property type="term" value="C:cytosol"/>
    <property type="evidence" value="ECO:0007669"/>
    <property type="project" value="TreeGrafter"/>
</dbReference>
<feature type="transmembrane region" description="Helical" evidence="12">
    <location>
        <begin position="121"/>
        <end position="145"/>
    </location>
</feature>
<evidence type="ECO:0000256" key="1">
    <source>
        <dbReference type="ARBA" id="ARBA00007261"/>
    </source>
</evidence>
<dbReference type="EC" id="3.4.24.56" evidence="8"/>
<evidence type="ECO:0000256" key="7">
    <source>
        <dbReference type="ARBA" id="ARBA00052248"/>
    </source>
</evidence>
<evidence type="ECO:0000256" key="5">
    <source>
        <dbReference type="ARBA" id="ARBA00022833"/>
    </source>
</evidence>
<dbReference type="GO" id="GO:0005739">
    <property type="term" value="C:mitochondrion"/>
    <property type="evidence" value="ECO:0007669"/>
    <property type="project" value="TreeGrafter"/>
</dbReference>
<dbReference type="Pfam" id="PF05193">
    <property type="entry name" value="Peptidase_M16_C"/>
    <property type="match status" value="1"/>
</dbReference>
<comment type="caution">
    <text evidence="18">The sequence shown here is derived from an EMBL/GenBank/DDBJ whole genome shotgun (WGS) entry which is preliminary data.</text>
</comment>
<dbReference type="OrthoDB" id="7784541at2759"/>
<dbReference type="AlphaFoldDB" id="A0A8S1HDP0"/>
<keyword evidence="4" id="KW-0378">Hydrolase</keyword>
<dbReference type="InterPro" id="IPR032632">
    <property type="entry name" value="Peptidase_M16_M"/>
</dbReference>
<dbReference type="SUPFAM" id="SSF63411">
    <property type="entry name" value="LuxS/MPP-like metallohydrolase"/>
    <property type="match status" value="4"/>
</dbReference>
<keyword evidence="6" id="KW-0482">Metalloprotease</keyword>
<dbReference type="Proteomes" id="UP000835052">
    <property type="component" value="Unassembled WGS sequence"/>
</dbReference>
<dbReference type="PANTHER" id="PTHR43690">
    <property type="entry name" value="NARDILYSIN"/>
    <property type="match status" value="1"/>
</dbReference>
<keyword evidence="12" id="KW-1133">Transmembrane helix</keyword>
<evidence type="ECO:0000256" key="2">
    <source>
        <dbReference type="ARBA" id="ARBA00022670"/>
    </source>
</evidence>
<gene>
    <name evidence="18" type="ORF">CAUJ_LOCUS9753</name>
</gene>
<dbReference type="EMBL" id="CAJGYM010000039">
    <property type="protein sequence ID" value="CAD6193834.1"/>
    <property type="molecule type" value="Genomic_DNA"/>
</dbReference>
<evidence type="ECO:0000256" key="8">
    <source>
        <dbReference type="ARBA" id="ARBA00066874"/>
    </source>
</evidence>
<feature type="domain" description="Peptidase M16 C-terminal" evidence="15">
    <location>
        <begin position="469"/>
        <end position="648"/>
    </location>
</feature>
<evidence type="ECO:0000259" key="14">
    <source>
        <dbReference type="Pfam" id="PF00675"/>
    </source>
</evidence>
<evidence type="ECO:0000259" key="16">
    <source>
        <dbReference type="Pfam" id="PF16187"/>
    </source>
</evidence>
<dbReference type="FunFam" id="3.30.830.10:FF:000066">
    <property type="entry name" value="Putative zinc protease mug138"/>
    <property type="match status" value="1"/>
</dbReference>
<evidence type="ECO:0000313" key="19">
    <source>
        <dbReference type="Proteomes" id="UP000835052"/>
    </source>
</evidence>
<evidence type="ECO:0000259" key="17">
    <source>
        <dbReference type="Pfam" id="PF22456"/>
    </source>
</evidence>
<dbReference type="GO" id="GO:0043171">
    <property type="term" value="P:peptide catabolic process"/>
    <property type="evidence" value="ECO:0007669"/>
    <property type="project" value="TreeGrafter"/>
</dbReference>
<evidence type="ECO:0000256" key="10">
    <source>
        <dbReference type="ARBA" id="ARBA00074992"/>
    </source>
</evidence>
<evidence type="ECO:0000256" key="12">
    <source>
        <dbReference type="SAM" id="Phobius"/>
    </source>
</evidence>
<protein>
    <recommendedName>
        <fullName evidence="9">Insulin-degrading enzyme</fullName>
        <ecNumber evidence="8">3.4.24.56</ecNumber>
    </recommendedName>
    <alternativeName>
        <fullName evidence="11">Insulin protease</fullName>
    </alternativeName>
    <alternativeName>
        <fullName evidence="10">Insulysin</fullName>
    </alternativeName>
</protein>
<dbReference type="InterPro" id="IPR011249">
    <property type="entry name" value="Metalloenz_LuxS/M16"/>
</dbReference>
<proteinExistence type="inferred from homology"/>
<keyword evidence="13" id="KW-0732">Signal</keyword>
<keyword evidence="2" id="KW-0645">Protease</keyword>